<dbReference type="InterPro" id="IPR023346">
    <property type="entry name" value="Lysozyme-like_dom_sf"/>
</dbReference>
<comment type="catalytic activity">
    <reaction evidence="16">
        <text>[GlcNAc-(1-&gt;4)-Mur2Ac(oyl-L-Ala-gamma-D-Glu-L-Lys-D-Ala-D-Ala)](n)-di-trans,octa-cis-undecaprenyl diphosphate + beta-D-GlcNAc-(1-&gt;4)-Mur2Ac(oyl-L-Ala-gamma-D-Glu-L-Lys-D-Ala-D-Ala)-di-trans,octa-cis-undecaprenyl diphosphate = [GlcNAc-(1-&gt;4)-Mur2Ac(oyl-L-Ala-gamma-D-Glu-L-Lys-D-Ala-D-Ala)](n+1)-di-trans,octa-cis-undecaprenyl diphosphate + di-trans,octa-cis-undecaprenyl diphosphate + H(+)</text>
        <dbReference type="Rhea" id="RHEA:23708"/>
        <dbReference type="Rhea" id="RHEA-COMP:9602"/>
        <dbReference type="Rhea" id="RHEA-COMP:9603"/>
        <dbReference type="ChEBI" id="CHEBI:15378"/>
        <dbReference type="ChEBI" id="CHEBI:58405"/>
        <dbReference type="ChEBI" id="CHEBI:60033"/>
        <dbReference type="ChEBI" id="CHEBI:78435"/>
        <dbReference type="EC" id="2.4.99.28"/>
    </reaction>
</comment>
<dbReference type="Gene3D" id="3.40.710.10">
    <property type="entry name" value="DD-peptidase/beta-lactamase superfamily"/>
    <property type="match status" value="1"/>
</dbReference>
<evidence type="ECO:0000259" key="18">
    <source>
        <dbReference type="Pfam" id="PF00905"/>
    </source>
</evidence>
<evidence type="ECO:0000256" key="8">
    <source>
        <dbReference type="ARBA" id="ARBA00022679"/>
    </source>
</evidence>
<dbReference type="EMBL" id="LCBL01000001">
    <property type="protein sequence ID" value="KKS09900.1"/>
    <property type="molecule type" value="Genomic_DNA"/>
</dbReference>
<keyword evidence="14" id="KW-0961">Cell wall biogenesis/degradation</keyword>
<keyword evidence="6" id="KW-0645">Protease</keyword>
<dbReference type="PANTHER" id="PTHR32282:SF11">
    <property type="entry name" value="PENICILLIN-BINDING PROTEIN 1B"/>
    <property type="match status" value="1"/>
</dbReference>
<dbReference type="PATRIC" id="fig|1618344.3.peg.318"/>
<dbReference type="GO" id="GO:0008658">
    <property type="term" value="F:penicillin binding"/>
    <property type="evidence" value="ECO:0007669"/>
    <property type="project" value="InterPro"/>
</dbReference>
<dbReference type="FunFam" id="1.10.3810.10:FF:000001">
    <property type="entry name" value="Penicillin-binding protein 1A"/>
    <property type="match status" value="1"/>
</dbReference>
<protein>
    <submittedName>
        <fullName evidence="20">Uncharacterized protein</fullName>
    </submittedName>
</protein>
<keyword evidence="17" id="KW-1133">Transmembrane helix</keyword>
<evidence type="ECO:0000256" key="15">
    <source>
        <dbReference type="ARBA" id="ARBA00034000"/>
    </source>
</evidence>
<comment type="subcellular location">
    <subcellularLocation>
        <location evidence="1">Cell membrane</location>
    </subcellularLocation>
</comment>
<comment type="similarity">
    <text evidence="3">In the N-terminal section; belongs to the glycosyltransferase 51 family.</text>
</comment>
<sequence length="707" mass="78080">MRKKKGILKKGNVFYDSLLSYSHNKRSFTVYGPRSYADILIRSFYDFSQMLKKIFYSVLFLFGSLVLGGTILFGSIFFIYYKFLPTPALADLRNIQAKGASIYDRNGVLLYDLQDGAEHKRMKLSEVPDTLIKATLAVEDKDFYNHRGFDPRGITRAALNNFTNNDNIQGGSTITQQLVKNTIVGNEVSINRKIKELALAVKIDRDYEKNDVLEAYLNDVFYGNNSWGISEASDHYFNKTPAELTLSESALIASLPTAPTRYSPLSSIEIAKERQSEALNRMVNLNYITPEEAEKAEKEPIIFSNFQNEIKAPHFVMKVLDMIADEFGEEEITREGFKIYTTLDLAKQEAAEDILARQVKSLANQNVSNGALVSMDPKTGEILSYVGGANWFDDLNYGKVNNAEAKNQPGSAIKPFVYLKAFQTGMTTGTVLHDKSTDFGGGYKPRNYDGKFRGNVLPRRALSNSLNIPAVEVLKKVGVESALDTLRSFGINTLADPTNYGLSLVLGGGDVKLTELVFAYSVLANNGVKQDPNFVIRIENSRGEIVKNRKDTVPQKVIEPEYAYLITNILSDNNARIEIFGPNSPLKLSRPAAAKTGTTDDYKDCWTIGFTPELVTGVWIGNPNNAKMGGVAGAMGAAPIWHDFMEAALKNTPPSNFEIPANIVSLNICLDGKKAATGGIQEVFIKGTEPTAACNILKNNNNPKKAP</sequence>
<keyword evidence="4" id="KW-1003">Cell membrane</keyword>
<keyword evidence="12 17" id="KW-0472">Membrane</keyword>
<dbReference type="SUPFAM" id="SSF53955">
    <property type="entry name" value="Lysozyme-like"/>
    <property type="match status" value="1"/>
</dbReference>
<dbReference type="NCBIfam" id="TIGR02074">
    <property type="entry name" value="PBP_1a_fam"/>
    <property type="match status" value="1"/>
</dbReference>
<evidence type="ECO:0000256" key="12">
    <source>
        <dbReference type="ARBA" id="ARBA00023136"/>
    </source>
</evidence>
<dbReference type="GO" id="GO:0009252">
    <property type="term" value="P:peptidoglycan biosynthetic process"/>
    <property type="evidence" value="ECO:0007669"/>
    <property type="project" value="UniProtKB-KW"/>
</dbReference>
<evidence type="ECO:0000256" key="14">
    <source>
        <dbReference type="ARBA" id="ARBA00023316"/>
    </source>
</evidence>
<dbReference type="GO" id="GO:0006508">
    <property type="term" value="P:proteolysis"/>
    <property type="evidence" value="ECO:0007669"/>
    <property type="project" value="UniProtKB-KW"/>
</dbReference>
<dbReference type="GO" id="GO:0008360">
    <property type="term" value="P:regulation of cell shape"/>
    <property type="evidence" value="ECO:0007669"/>
    <property type="project" value="UniProtKB-KW"/>
</dbReference>
<evidence type="ECO:0000256" key="1">
    <source>
        <dbReference type="ARBA" id="ARBA00004236"/>
    </source>
</evidence>
<dbReference type="InterPro" id="IPR050396">
    <property type="entry name" value="Glycosyltr_51/Transpeptidase"/>
</dbReference>
<keyword evidence="13" id="KW-0511">Multifunctional enzyme</keyword>
<evidence type="ECO:0000259" key="19">
    <source>
        <dbReference type="Pfam" id="PF00912"/>
    </source>
</evidence>
<dbReference type="SUPFAM" id="SSF56601">
    <property type="entry name" value="beta-lactamase/transpeptidase-like"/>
    <property type="match status" value="1"/>
</dbReference>
<dbReference type="InterPro" id="IPR036950">
    <property type="entry name" value="PBP_transglycosylase"/>
</dbReference>
<dbReference type="GO" id="GO:0071555">
    <property type="term" value="P:cell wall organization"/>
    <property type="evidence" value="ECO:0007669"/>
    <property type="project" value="UniProtKB-KW"/>
</dbReference>
<dbReference type="Pfam" id="PF00912">
    <property type="entry name" value="Transgly"/>
    <property type="match status" value="1"/>
</dbReference>
<keyword evidence="9" id="KW-0378">Hydrolase</keyword>
<gene>
    <name evidence="20" type="ORF">UU65_C0001G0305</name>
</gene>
<reference evidence="20 21" key="1">
    <citation type="journal article" date="2015" name="Nature">
        <title>rRNA introns, odd ribosomes, and small enigmatic genomes across a large radiation of phyla.</title>
        <authorList>
            <person name="Brown C.T."/>
            <person name="Hug L.A."/>
            <person name="Thomas B.C."/>
            <person name="Sharon I."/>
            <person name="Castelle C.J."/>
            <person name="Singh A."/>
            <person name="Wilkins M.J."/>
            <person name="Williams K.H."/>
            <person name="Banfield J.F."/>
        </authorList>
    </citation>
    <scope>NUCLEOTIDE SEQUENCE [LARGE SCALE GENOMIC DNA]</scope>
</reference>
<dbReference type="InterPro" id="IPR001264">
    <property type="entry name" value="Glyco_trans_51"/>
</dbReference>
<dbReference type="GO" id="GO:0005886">
    <property type="term" value="C:plasma membrane"/>
    <property type="evidence" value="ECO:0007669"/>
    <property type="project" value="UniProtKB-SubCell"/>
</dbReference>
<evidence type="ECO:0000256" key="4">
    <source>
        <dbReference type="ARBA" id="ARBA00022475"/>
    </source>
</evidence>
<dbReference type="GO" id="GO:0008955">
    <property type="term" value="F:peptidoglycan glycosyltransferase activity"/>
    <property type="evidence" value="ECO:0007669"/>
    <property type="project" value="UniProtKB-EC"/>
</dbReference>
<evidence type="ECO:0000313" key="20">
    <source>
        <dbReference type="EMBL" id="KKS09900.1"/>
    </source>
</evidence>
<dbReference type="AlphaFoldDB" id="A0A0G0WA84"/>
<feature type="transmembrane region" description="Helical" evidence="17">
    <location>
        <begin position="54"/>
        <end position="81"/>
    </location>
</feature>
<evidence type="ECO:0000256" key="3">
    <source>
        <dbReference type="ARBA" id="ARBA00007739"/>
    </source>
</evidence>
<dbReference type="Gene3D" id="1.10.3810.10">
    <property type="entry name" value="Biosynthetic peptidoglycan transglycosylase-like"/>
    <property type="match status" value="1"/>
</dbReference>
<accession>A0A0G0WA84</accession>
<comment type="catalytic activity">
    <reaction evidence="15">
        <text>Preferential cleavage: (Ac)2-L-Lys-D-Ala-|-D-Ala. Also transpeptidation of peptidyl-alanyl moieties that are N-acyl substituents of D-alanine.</text>
        <dbReference type="EC" id="3.4.16.4"/>
    </reaction>
</comment>
<organism evidence="20 21">
    <name type="scientific">candidate division CPR2 bacterium GW2011_GWC1_41_48</name>
    <dbReference type="NCBI Taxonomy" id="1618344"/>
    <lineage>
        <taxon>Bacteria</taxon>
        <taxon>Bacteria division CPR2</taxon>
    </lineage>
</organism>
<proteinExistence type="inferred from homology"/>
<dbReference type="GO" id="GO:0030288">
    <property type="term" value="C:outer membrane-bounded periplasmic space"/>
    <property type="evidence" value="ECO:0007669"/>
    <property type="project" value="TreeGrafter"/>
</dbReference>
<evidence type="ECO:0000256" key="9">
    <source>
        <dbReference type="ARBA" id="ARBA00022801"/>
    </source>
</evidence>
<evidence type="ECO:0000313" key="21">
    <source>
        <dbReference type="Proteomes" id="UP000033869"/>
    </source>
</evidence>
<dbReference type="PANTHER" id="PTHR32282">
    <property type="entry name" value="BINDING PROTEIN TRANSPEPTIDASE, PUTATIVE-RELATED"/>
    <property type="match status" value="1"/>
</dbReference>
<dbReference type="Proteomes" id="UP000033869">
    <property type="component" value="Unassembled WGS sequence"/>
</dbReference>
<keyword evidence="5" id="KW-0121">Carboxypeptidase</keyword>
<evidence type="ECO:0000256" key="16">
    <source>
        <dbReference type="ARBA" id="ARBA00049902"/>
    </source>
</evidence>
<evidence type="ECO:0000256" key="7">
    <source>
        <dbReference type="ARBA" id="ARBA00022676"/>
    </source>
</evidence>
<keyword evidence="7" id="KW-0328">Glycosyltransferase</keyword>
<keyword evidence="8" id="KW-0808">Transferase</keyword>
<keyword evidence="17" id="KW-0812">Transmembrane</keyword>
<dbReference type="InterPro" id="IPR012338">
    <property type="entry name" value="Beta-lactam/transpept-like"/>
</dbReference>
<evidence type="ECO:0000256" key="6">
    <source>
        <dbReference type="ARBA" id="ARBA00022670"/>
    </source>
</evidence>
<dbReference type="GO" id="GO:0009002">
    <property type="term" value="F:serine-type D-Ala-D-Ala carboxypeptidase activity"/>
    <property type="evidence" value="ECO:0007669"/>
    <property type="project" value="UniProtKB-EC"/>
</dbReference>
<evidence type="ECO:0000256" key="2">
    <source>
        <dbReference type="ARBA" id="ARBA00007090"/>
    </source>
</evidence>
<comment type="caution">
    <text evidence="20">The sequence shown here is derived from an EMBL/GenBank/DDBJ whole genome shotgun (WGS) entry which is preliminary data.</text>
</comment>
<evidence type="ECO:0000256" key="17">
    <source>
        <dbReference type="SAM" id="Phobius"/>
    </source>
</evidence>
<name>A0A0G0WA84_UNCC2</name>
<feature type="domain" description="Penicillin-binding protein transpeptidase" evidence="18">
    <location>
        <begin position="370"/>
        <end position="632"/>
    </location>
</feature>
<evidence type="ECO:0000256" key="13">
    <source>
        <dbReference type="ARBA" id="ARBA00023268"/>
    </source>
</evidence>
<dbReference type="InterPro" id="IPR001460">
    <property type="entry name" value="PCN-bd_Tpept"/>
</dbReference>
<feature type="domain" description="Glycosyl transferase family 51" evidence="19">
    <location>
        <begin position="110"/>
        <end position="282"/>
    </location>
</feature>
<evidence type="ECO:0000256" key="11">
    <source>
        <dbReference type="ARBA" id="ARBA00022984"/>
    </source>
</evidence>
<keyword evidence="10" id="KW-0133">Cell shape</keyword>
<dbReference type="Pfam" id="PF00905">
    <property type="entry name" value="Transpeptidase"/>
    <property type="match status" value="1"/>
</dbReference>
<comment type="similarity">
    <text evidence="2">In the C-terminal section; belongs to the transpeptidase family.</text>
</comment>
<evidence type="ECO:0000256" key="5">
    <source>
        <dbReference type="ARBA" id="ARBA00022645"/>
    </source>
</evidence>
<keyword evidence="11" id="KW-0573">Peptidoglycan synthesis</keyword>
<evidence type="ECO:0000256" key="10">
    <source>
        <dbReference type="ARBA" id="ARBA00022960"/>
    </source>
</evidence>